<dbReference type="EMBL" id="APLQ01000014">
    <property type="protein sequence ID" value="ENO13888.1"/>
    <property type="molecule type" value="Genomic_DNA"/>
</dbReference>
<organism evidence="2 3">
    <name type="scientific">Marinobacter nanhaiticus D15-8W</name>
    <dbReference type="NCBI Taxonomy" id="626887"/>
    <lineage>
        <taxon>Bacteria</taxon>
        <taxon>Pseudomonadati</taxon>
        <taxon>Pseudomonadota</taxon>
        <taxon>Gammaproteobacteria</taxon>
        <taxon>Pseudomonadales</taxon>
        <taxon>Marinobacteraceae</taxon>
        <taxon>Marinobacter</taxon>
    </lineage>
</organism>
<evidence type="ECO:0000313" key="3">
    <source>
        <dbReference type="Proteomes" id="UP000013165"/>
    </source>
</evidence>
<reference evidence="2 3" key="1">
    <citation type="journal article" date="2013" name="Genome Announc.">
        <title>Genome Sequence of the Polycyclic Aromatic Hydrocarbon-Degrading Bacterium Strain Marinobacter nanhaiticus D15-8WT.</title>
        <authorList>
            <person name="Cui Z."/>
            <person name="Gao W."/>
            <person name="Li Q."/>
            <person name="Xu G."/>
            <person name="Zheng L."/>
        </authorList>
    </citation>
    <scope>NUCLEOTIDE SEQUENCE [LARGE SCALE GENOMIC DNA]</scope>
    <source>
        <strain evidence="2 3">D15-8W</strain>
    </source>
</reference>
<comment type="caution">
    <text evidence="2">The sequence shown here is derived from an EMBL/GenBank/DDBJ whole genome shotgun (WGS) entry which is preliminary data.</text>
</comment>
<dbReference type="eggNOG" id="COG3496">
    <property type="taxonomic scope" value="Bacteria"/>
</dbReference>
<protein>
    <submittedName>
        <fullName evidence="2">DUF1365 domain-containing protein</fullName>
    </submittedName>
</protein>
<accession>N6WYL5</accession>
<dbReference type="RefSeq" id="WP_004582109.1">
    <property type="nucleotide sequence ID" value="NZ_AP028878.1"/>
</dbReference>
<dbReference type="PANTHER" id="PTHR33973">
    <property type="entry name" value="OS07G0153300 PROTEIN"/>
    <property type="match status" value="1"/>
</dbReference>
<dbReference type="STRING" id="626887.J057_20870"/>
<dbReference type="InterPro" id="IPR010775">
    <property type="entry name" value="DUF1365"/>
</dbReference>
<evidence type="ECO:0000313" key="2">
    <source>
        <dbReference type="EMBL" id="ENO13888.1"/>
    </source>
</evidence>
<dbReference type="HOGENOM" id="CLU_065913_0_0_6"/>
<feature type="region of interest" description="Disordered" evidence="1">
    <location>
        <begin position="260"/>
        <end position="296"/>
    </location>
</feature>
<proteinExistence type="predicted"/>
<sequence length="296" mass="34668">MDTRPLNSQWLSGRIRHRRLRPVHHVFQYNTGMLALDLDEWHRVGALSRWMSVERRNWISLRRADYFRPEEPDLKTAVQDQVQHATGWRPDGRIELITHPRYLGYVFNPVSFYCCYAAGESSMEGAVPKVIAAQITNTPWRERHIYVLESAPVQQGKAGWTSQRFVFSKRFHVSPYNPMDQEYQWLFSFRGPELRIHMNVNREGQKVFDATLEVQRTPLARKTVHSHIRRFPLETLKVTGGIYWHALKLKLKGAVFQNHPDKLDHEDPAYRRGREDQGQRVDTAVPGTGKVSSWRT</sequence>
<dbReference type="PATRIC" id="fig|626887.3.peg.4178"/>
<keyword evidence="3" id="KW-1185">Reference proteome</keyword>
<name>N6WYL5_9GAMM</name>
<dbReference type="AlphaFoldDB" id="N6WYL5"/>
<feature type="compositionally biased region" description="Basic and acidic residues" evidence="1">
    <location>
        <begin position="260"/>
        <end position="279"/>
    </location>
</feature>
<evidence type="ECO:0000256" key="1">
    <source>
        <dbReference type="SAM" id="MobiDB-lite"/>
    </source>
</evidence>
<dbReference type="Proteomes" id="UP000013165">
    <property type="component" value="Unassembled WGS sequence"/>
</dbReference>
<dbReference type="Pfam" id="PF07103">
    <property type="entry name" value="DUF1365"/>
    <property type="match status" value="1"/>
</dbReference>
<gene>
    <name evidence="2" type="ORF">J057_20870</name>
</gene>
<dbReference type="OrthoDB" id="9778801at2"/>
<dbReference type="PANTHER" id="PTHR33973:SF4">
    <property type="entry name" value="OS07G0153300 PROTEIN"/>
    <property type="match status" value="1"/>
</dbReference>